<accession>A0ABM9LIL2</accession>
<dbReference type="InterPro" id="IPR038332">
    <property type="entry name" value="PPE_sf"/>
</dbReference>
<dbReference type="SUPFAM" id="SSF140459">
    <property type="entry name" value="PE/PPE dimer-like"/>
    <property type="match status" value="1"/>
</dbReference>
<evidence type="ECO:0000313" key="4">
    <source>
        <dbReference type="EMBL" id="CAJ1499640.1"/>
    </source>
</evidence>
<dbReference type="Proteomes" id="UP001190464">
    <property type="component" value="Chromosome"/>
</dbReference>
<dbReference type="Gene3D" id="1.10.287.850">
    <property type="entry name" value="HP0062-like domain"/>
    <property type="match status" value="1"/>
</dbReference>
<dbReference type="RefSeq" id="WP_308485896.1">
    <property type="nucleotide sequence ID" value="NZ_OY726398.1"/>
</dbReference>
<feature type="compositionally biased region" description="Low complexity" evidence="1">
    <location>
        <begin position="220"/>
        <end position="241"/>
    </location>
</feature>
<feature type="region of interest" description="Disordered" evidence="1">
    <location>
        <begin position="220"/>
        <end position="249"/>
    </location>
</feature>
<feature type="domain" description="PE" evidence="2">
    <location>
        <begin position="4"/>
        <end position="94"/>
    </location>
</feature>
<gene>
    <name evidence="4" type="ORF">MU0102_001027</name>
</gene>
<evidence type="ECO:0000259" key="3">
    <source>
        <dbReference type="Pfam" id="PF12484"/>
    </source>
</evidence>
<proteinExistence type="predicted"/>
<dbReference type="Pfam" id="PF00934">
    <property type="entry name" value="PE"/>
    <property type="match status" value="1"/>
</dbReference>
<dbReference type="InterPro" id="IPR022171">
    <property type="entry name" value="PPE_C"/>
</dbReference>
<name>A0ABM9LIL2_9MYCO</name>
<reference evidence="4 5" key="1">
    <citation type="submission" date="2023-08" db="EMBL/GenBank/DDBJ databases">
        <authorList>
            <person name="Folkvardsen B D."/>
            <person name="Norman A."/>
        </authorList>
    </citation>
    <scope>NUCLEOTIDE SEQUENCE [LARGE SCALE GENOMIC DNA]</scope>
    <source>
        <strain evidence="4 5">Mu0102</strain>
    </source>
</reference>
<organism evidence="4 5">
    <name type="scientific">[Mycobacterium] holstebronense</name>
    <dbReference type="NCBI Taxonomy" id="3064288"/>
    <lineage>
        <taxon>Bacteria</taxon>
        <taxon>Bacillati</taxon>
        <taxon>Actinomycetota</taxon>
        <taxon>Actinomycetes</taxon>
        <taxon>Mycobacteriales</taxon>
        <taxon>Mycobacteriaceae</taxon>
        <taxon>Mycolicibacterium</taxon>
    </lineage>
</organism>
<sequence length="266" mass="25702">MSFVTTQPEALAAAATNLQTIGAAMTAQNTAAATPTTGVAPAAADAVSALQATQFSAYGTLYQQISAQAAAIQEMFVQTLRTSSESYDTTEAANATGNGAADSPLTDLINMLTGSASGPYNLSNAAVSNLGIAGAMQASNFGSAASDLLQLGSSGFLAPGHLASSTDALPSSVLTNASSDAGPVSVVTGGQAAAAGKLSAPPSWAGAPEPAAPAARLASATTAAAEHTPASAVPAGIPAAASKDGKAGGRLRYGVKPKVAPRATGV</sequence>
<evidence type="ECO:0000259" key="2">
    <source>
        <dbReference type="Pfam" id="PF00934"/>
    </source>
</evidence>
<dbReference type="EMBL" id="OY726398">
    <property type="protein sequence ID" value="CAJ1499640.1"/>
    <property type="molecule type" value="Genomic_DNA"/>
</dbReference>
<dbReference type="InterPro" id="IPR000084">
    <property type="entry name" value="PE-PGRS_N"/>
</dbReference>
<evidence type="ECO:0000256" key="1">
    <source>
        <dbReference type="SAM" id="MobiDB-lite"/>
    </source>
</evidence>
<dbReference type="Pfam" id="PF12484">
    <property type="entry name" value="PPE-SVP"/>
    <property type="match status" value="1"/>
</dbReference>
<evidence type="ECO:0000313" key="5">
    <source>
        <dbReference type="Proteomes" id="UP001190464"/>
    </source>
</evidence>
<keyword evidence="5" id="KW-1185">Reference proteome</keyword>
<protein>
    <submittedName>
        <fullName evidence="4">PE domain-containing protein</fullName>
    </submittedName>
</protein>
<feature type="domain" description="PPE family C-terminal" evidence="3">
    <location>
        <begin position="190"/>
        <end position="262"/>
    </location>
</feature>